<dbReference type="GO" id="GO:0022857">
    <property type="term" value="F:transmembrane transporter activity"/>
    <property type="evidence" value="ECO:0007669"/>
    <property type="project" value="InterPro"/>
</dbReference>
<keyword evidence="2" id="KW-0813">Transport</keyword>
<feature type="transmembrane region" description="Helical" evidence="7">
    <location>
        <begin position="27"/>
        <end position="45"/>
    </location>
</feature>
<protein>
    <submittedName>
        <fullName evidence="9">Putative MFS-type transporter EfpA</fullName>
    </submittedName>
</protein>
<organism evidence="9 10">
    <name type="scientific">Actinomadura rubteroloni</name>
    <dbReference type="NCBI Taxonomy" id="1926885"/>
    <lineage>
        <taxon>Bacteria</taxon>
        <taxon>Bacillati</taxon>
        <taxon>Actinomycetota</taxon>
        <taxon>Actinomycetes</taxon>
        <taxon>Streptosporangiales</taxon>
        <taxon>Thermomonosporaceae</taxon>
        <taxon>Actinomadura</taxon>
    </lineage>
</organism>
<feature type="transmembrane region" description="Helical" evidence="7">
    <location>
        <begin position="57"/>
        <end position="75"/>
    </location>
</feature>
<feature type="transmembrane region" description="Helical" evidence="7">
    <location>
        <begin position="368"/>
        <end position="391"/>
    </location>
</feature>
<dbReference type="InterPro" id="IPR020846">
    <property type="entry name" value="MFS_dom"/>
</dbReference>
<evidence type="ECO:0000313" key="10">
    <source>
        <dbReference type="Proteomes" id="UP000242367"/>
    </source>
</evidence>
<dbReference type="EMBL" id="MTBP01000003">
    <property type="protein sequence ID" value="POM23379.1"/>
    <property type="molecule type" value="Genomic_DNA"/>
</dbReference>
<keyword evidence="4 7" id="KW-0812">Transmembrane</keyword>
<evidence type="ECO:0000256" key="1">
    <source>
        <dbReference type="ARBA" id="ARBA00004651"/>
    </source>
</evidence>
<keyword evidence="5 7" id="KW-1133">Transmembrane helix</keyword>
<feature type="transmembrane region" description="Helical" evidence="7">
    <location>
        <begin position="333"/>
        <end position="356"/>
    </location>
</feature>
<dbReference type="GO" id="GO:0005886">
    <property type="term" value="C:plasma membrane"/>
    <property type="evidence" value="ECO:0007669"/>
    <property type="project" value="UniProtKB-SubCell"/>
</dbReference>
<keyword evidence="10" id="KW-1185">Reference proteome</keyword>
<dbReference type="SUPFAM" id="SSF103473">
    <property type="entry name" value="MFS general substrate transporter"/>
    <property type="match status" value="1"/>
</dbReference>
<keyword evidence="6 7" id="KW-0472">Membrane</keyword>
<reference evidence="9 10" key="1">
    <citation type="journal article" date="2017" name="Chemistry">
        <title>Isolation, Biosynthesis and Chemical Modifications of Rubterolones A-F: Rare Tropolone Alkaloids from Actinomadura sp. 5-2.</title>
        <authorList>
            <person name="Guo H."/>
            <person name="Benndorf R."/>
            <person name="Leichnitz D."/>
            <person name="Klassen J.L."/>
            <person name="Vollmers J."/>
            <person name="Gorls H."/>
            <person name="Steinacker M."/>
            <person name="Weigel C."/>
            <person name="Dahse H.M."/>
            <person name="Kaster A.K."/>
            <person name="de Beer Z.W."/>
            <person name="Poulsen M."/>
            <person name="Beemelmanns C."/>
        </authorList>
    </citation>
    <scope>NUCLEOTIDE SEQUENCE [LARGE SCALE GENOMIC DNA]</scope>
    <source>
        <strain evidence="9 10">5-2</strain>
    </source>
</reference>
<evidence type="ECO:0000256" key="7">
    <source>
        <dbReference type="SAM" id="Phobius"/>
    </source>
</evidence>
<feature type="domain" description="Major facilitator superfamily (MFS) profile" evidence="8">
    <location>
        <begin position="1"/>
        <end position="425"/>
    </location>
</feature>
<dbReference type="Proteomes" id="UP000242367">
    <property type="component" value="Unassembled WGS sequence"/>
</dbReference>
<evidence type="ECO:0000256" key="5">
    <source>
        <dbReference type="ARBA" id="ARBA00022989"/>
    </source>
</evidence>
<dbReference type="PANTHER" id="PTHR42718">
    <property type="entry name" value="MAJOR FACILITATOR SUPERFAMILY MULTIDRUG TRANSPORTER MFSC"/>
    <property type="match status" value="1"/>
</dbReference>
<feature type="transmembrane region" description="Helical" evidence="7">
    <location>
        <begin position="143"/>
        <end position="165"/>
    </location>
</feature>
<name>A0A2P4UEA2_9ACTN</name>
<gene>
    <name evidence="9" type="primary">efpA_4</name>
    <name evidence="9" type="ORF">BTM25_45320</name>
</gene>
<feature type="transmembrane region" description="Helical" evidence="7">
    <location>
        <begin position="403"/>
        <end position="422"/>
    </location>
</feature>
<dbReference type="PANTHER" id="PTHR42718:SF46">
    <property type="entry name" value="BLR6921 PROTEIN"/>
    <property type="match status" value="1"/>
</dbReference>
<keyword evidence="3" id="KW-1003">Cell membrane</keyword>
<comment type="caution">
    <text evidence="9">The sequence shown here is derived from an EMBL/GenBank/DDBJ whole genome shotgun (WGS) entry which is preliminary data.</text>
</comment>
<evidence type="ECO:0000259" key="8">
    <source>
        <dbReference type="PROSITE" id="PS50850"/>
    </source>
</evidence>
<accession>A0A2P4UEA2</accession>
<feature type="transmembrane region" description="Helical" evidence="7">
    <location>
        <begin position="177"/>
        <end position="195"/>
    </location>
</feature>
<evidence type="ECO:0000256" key="3">
    <source>
        <dbReference type="ARBA" id="ARBA00022475"/>
    </source>
</evidence>
<feature type="transmembrane region" description="Helical" evidence="7">
    <location>
        <begin position="207"/>
        <end position="224"/>
    </location>
</feature>
<dbReference type="AlphaFoldDB" id="A0A2P4UEA2"/>
<dbReference type="InterPro" id="IPR011701">
    <property type="entry name" value="MFS"/>
</dbReference>
<evidence type="ECO:0000256" key="2">
    <source>
        <dbReference type="ARBA" id="ARBA00022448"/>
    </source>
</evidence>
<dbReference type="Pfam" id="PF07690">
    <property type="entry name" value="MFS_1"/>
    <property type="match status" value="1"/>
</dbReference>
<feature type="transmembrane region" description="Helical" evidence="7">
    <location>
        <begin position="87"/>
        <end position="108"/>
    </location>
</feature>
<comment type="subcellular location">
    <subcellularLocation>
        <location evidence="1">Cell membrane</location>
        <topology evidence="1">Multi-pass membrane protein</topology>
    </subcellularLocation>
</comment>
<dbReference type="PROSITE" id="PS50850">
    <property type="entry name" value="MFS"/>
    <property type="match status" value="1"/>
</dbReference>
<evidence type="ECO:0000313" key="9">
    <source>
        <dbReference type="EMBL" id="POM23379.1"/>
    </source>
</evidence>
<dbReference type="Gene3D" id="1.20.1720.10">
    <property type="entry name" value="Multidrug resistance protein D"/>
    <property type="match status" value="2"/>
</dbReference>
<feature type="transmembrane region" description="Helical" evidence="7">
    <location>
        <begin position="276"/>
        <end position="297"/>
    </location>
</feature>
<proteinExistence type="predicted"/>
<evidence type="ECO:0000256" key="4">
    <source>
        <dbReference type="ARBA" id="ARBA00022692"/>
    </source>
</evidence>
<feature type="transmembrane region" description="Helical" evidence="7">
    <location>
        <begin position="245"/>
        <end position="264"/>
    </location>
</feature>
<dbReference type="InterPro" id="IPR036259">
    <property type="entry name" value="MFS_trans_sf"/>
</dbReference>
<evidence type="ECO:0000256" key="6">
    <source>
        <dbReference type="ARBA" id="ARBA00023136"/>
    </source>
</evidence>
<feature type="transmembrane region" description="Helical" evidence="7">
    <location>
        <begin position="309"/>
        <end position="327"/>
    </location>
</feature>
<dbReference type="CDD" id="cd17321">
    <property type="entry name" value="MFS_MMR_MDR_like"/>
    <property type="match status" value="1"/>
</dbReference>
<sequence length="425" mass="42818">MIGIDTSIVTIALPDIGSAVGLSTGGLAWVFNAYMIAFGGLLLLGGRAGDIFGRRRVFVGGVALFTVASLLGGFAPNGPLLIAARALQGLAAAFGAPSAMALIAALFTGPARVRALSIFSAVSGGGAALGMILGGVLTEAASWRWVFFVNVPVGVALVLLAPRVLAETPRRPGRFDLPGALTSTVGMAALVYVFIRAGTDGWGDGRVLAAALVAVAALGAFVLCERRAAQPIVPLRMFAHRVRTGAYLTMFLLVGGMFGGYFYLTGFLQDGLGYGPLRTGAAFLPIVGVQFAAVRTVPRVLPRLGARTLIAAGASLLAIAFLWLTALPGDGGYAAWMLGPFLLMGLGVGIATLPLNATVLGTVAQEEAGAASGIAQAMMWSGGAVGAAVMVTVQSGGGGTGGVFALAAAFEVAALVAAAVTIGRR</sequence>
<feature type="transmembrane region" description="Helical" evidence="7">
    <location>
        <begin position="115"/>
        <end position="137"/>
    </location>
</feature>